<dbReference type="EMBL" id="RPFW01000003">
    <property type="protein sequence ID" value="TVZ04150.1"/>
    <property type="molecule type" value="Genomic_DNA"/>
</dbReference>
<dbReference type="Proteomes" id="UP000460272">
    <property type="component" value="Unassembled WGS sequence"/>
</dbReference>
<organism evidence="4 5">
    <name type="scientific">Trebonia kvetii</name>
    <dbReference type="NCBI Taxonomy" id="2480626"/>
    <lineage>
        <taxon>Bacteria</taxon>
        <taxon>Bacillati</taxon>
        <taxon>Actinomycetota</taxon>
        <taxon>Actinomycetes</taxon>
        <taxon>Streptosporangiales</taxon>
        <taxon>Treboniaceae</taxon>
        <taxon>Trebonia</taxon>
    </lineage>
</organism>
<evidence type="ECO:0000313" key="5">
    <source>
        <dbReference type="Proteomes" id="UP000460272"/>
    </source>
</evidence>
<gene>
    <name evidence="4" type="ORF">EAS64_17280</name>
</gene>
<proteinExistence type="predicted"/>
<dbReference type="SMART" id="SM00862">
    <property type="entry name" value="Trans_reg_C"/>
    <property type="match status" value="1"/>
</dbReference>
<dbReference type="SUPFAM" id="SSF46894">
    <property type="entry name" value="C-terminal effector domain of the bipartite response regulators"/>
    <property type="match status" value="1"/>
</dbReference>
<dbReference type="PANTHER" id="PTHR35807:SF1">
    <property type="entry name" value="TRANSCRIPTIONAL REGULATOR REDD"/>
    <property type="match status" value="1"/>
</dbReference>
<feature type="domain" description="OmpR/PhoB-type" evidence="3">
    <location>
        <begin position="25"/>
        <end position="99"/>
    </location>
</feature>
<dbReference type="InterPro" id="IPR036388">
    <property type="entry name" value="WH-like_DNA-bd_sf"/>
</dbReference>
<dbReference type="PANTHER" id="PTHR35807">
    <property type="entry name" value="TRANSCRIPTIONAL REGULATOR REDD-RELATED"/>
    <property type="match status" value="1"/>
</dbReference>
<dbReference type="Gene3D" id="1.10.10.10">
    <property type="entry name" value="Winged helix-like DNA-binding domain superfamily/Winged helix DNA-binding domain"/>
    <property type="match status" value="1"/>
</dbReference>
<dbReference type="GO" id="GO:0000160">
    <property type="term" value="P:phosphorelay signal transduction system"/>
    <property type="evidence" value="ECO:0007669"/>
    <property type="project" value="InterPro"/>
</dbReference>
<accession>A0A6P2BYZ7</accession>
<dbReference type="OrthoDB" id="4336084at2"/>
<dbReference type="InterPro" id="IPR051677">
    <property type="entry name" value="AfsR-DnrI-RedD_regulator"/>
</dbReference>
<sequence length="187" mass="19447">MRGTGMPDGDTVRVRLLGPVDVVAGETVRPVSGLRRKAVIATLALHAGEMVSTDRLTDIVWGEHAPSTAVNTLQSHVSHLRTVLGSKTAICGTRPGYVLAAGEVDTDVSIAERLLRTASATASPAQAAGQFGCGARAVARPAARRRRGDRLARRSGGTARSAWHPDQARADGGAAGRRRSRAAGARS</sequence>
<keyword evidence="5" id="KW-1185">Reference proteome</keyword>
<protein>
    <recommendedName>
        <fullName evidence="3">OmpR/PhoB-type domain-containing protein</fullName>
    </recommendedName>
</protein>
<dbReference type="GO" id="GO:0006355">
    <property type="term" value="P:regulation of DNA-templated transcription"/>
    <property type="evidence" value="ECO:0007669"/>
    <property type="project" value="InterPro"/>
</dbReference>
<name>A0A6P2BYZ7_9ACTN</name>
<keyword evidence="1" id="KW-0238">DNA-binding</keyword>
<reference evidence="4 5" key="1">
    <citation type="submission" date="2018-11" db="EMBL/GenBank/DDBJ databases">
        <title>Trebonia kvetii gen.nov., sp.nov., a novel acidophilic actinobacterium, and proposal of the new actinobacterial family Treboniaceae fam. nov.</title>
        <authorList>
            <person name="Rapoport D."/>
            <person name="Sagova-Mareckova M."/>
            <person name="Sedlacek I."/>
            <person name="Provaznik J."/>
            <person name="Kralova S."/>
            <person name="Pavlinic D."/>
            <person name="Benes V."/>
            <person name="Kopecky J."/>
        </authorList>
    </citation>
    <scope>NUCLEOTIDE SEQUENCE [LARGE SCALE GENOMIC DNA]</scope>
    <source>
        <strain evidence="4 5">15Tr583</strain>
    </source>
</reference>
<comment type="caution">
    <text evidence="4">The sequence shown here is derived from an EMBL/GenBank/DDBJ whole genome shotgun (WGS) entry which is preliminary data.</text>
</comment>
<dbReference type="GO" id="GO:0003677">
    <property type="term" value="F:DNA binding"/>
    <property type="evidence" value="ECO:0007669"/>
    <property type="project" value="UniProtKB-KW"/>
</dbReference>
<feature type="region of interest" description="Disordered" evidence="2">
    <location>
        <begin position="142"/>
        <end position="187"/>
    </location>
</feature>
<dbReference type="Pfam" id="PF00486">
    <property type="entry name" value="Trans_reg_C"/>
    <property type="match status" value="1"/>
</dbReference>
<evidence type="ECO:0000256" key="2">
    <source>
        <dbReference type="SAM" id="MobiDB-lite"/>
    </source>
</evidence>
<dbReference type="InterPro" id="IPR001867">
    <property type="entry name" value="OmpR/PhoB-type_DNA-bd"/>
</dbReference>
<evidence type="ECO:0000259" key="3">
    <source>
        <dbReference type="SMART" id="SM00862"/>
    </source>
</evidence>
<evidence type="ECO:0000313" key="4">
    <source>
        <dbReference type="EMBL" id="TVZ04150.1"/>
    </source>
</evidence>
<dbReference type="AlphaFoldDB" id="A0A6P2BYZ7"/>
<dbReference type="InterPro" id="IPR016032">
    <property type="entry name" value="Sig_transdc_resp-reg_C-effctor"/>
</dbReference>
<evidence type="ECO:0000256" key="1">
    <source>
        <dbReference type="ARBA" id="ARBA00023125"/>
    </source>
</evidence>